<dbReference type="KEGG" id="kne:92179836"/>
<dbReference type="PRINTS" id="PR00412">
    <property type="entry name" value="EPOXHYDRLASE"/>
</dbReference>
<evidence type="ECO:0000259" key="1">
    <source>
        <dbReference type="Pfam" id="PF00561"/>
    </source>
</evidence>
<dbReference type="GO" id="GO:0016020">
    <property type="term" value="C:membrane"/>
    <property type="evidence" value="ECO:0007669"/>
    <property type="project" value="TreeGrafter"/>
</dbReference>
<organism evidence="2 3">
    <name type="scientific">Kwoniella newhampshirensis</name>
    <dbReference type="NCBI Taxonomy" id="1651941"/>
    <lineage>
        <taxon>Eukaryota</taxon>
        <taxon>Fungi</taxon>
        <taxon>Dikarya</taxon>
        <taxon>Basidiomycota</taxon>
        <taxon>Agaricomycotina</taxon>
        <taxon>Tremellomycetes</taxon>
        <taxon>Tremellales</taxon>
        <taxon>Cryptococcaceae</taxon>
        <taxon>Kwoniella</taxon>
    </lineage>
</organism>
<gene>
    <name evidence="2" type="ORF">IAR55_002578</name>
</gene>
<dbReference type="GeneID" id="92179836"/>
<proteinExistence type="predicted"/>
<comment type="caution">
    <text evidence="2">The sequence shown here is derived from an EMBL/GenBank/DDBJ whole genome shotgun (WGS) entry which is preliminary data.</text>
</comment>
<dbReference type="EMBL" id="JBCAWK010000004">
    <property type="protein sequence ID" value="KAK8861755.1"/>
    <property type="molecule type" value="Genomic_DNA"/>
</dbReference>
<keyword evidence="3" id="KW-1185">Reference proteome</keyword>
<dbReference type="RefSeq" id="XP_066804380.1">
    <property type="nucleotide sequence ID" value="XM_066945691.1"/>
</dbReference>
<dbReference type="InterPro" id="IPR000073">
    <property type="entry name" value="AB_hydrolase_1"/>
</dbReference>
<evidence type="ECO:0000313" key="3">
    <source>
        <dbReference type="Proteomes" id="UP001388673"/>
    </source>
</evidence>
<reference evidence="2 3" key="1">
    <citation type="journal article" date="2024" name="bioRxiv">
        <title>Comparative genomics of Cryptococcus and Kwoniella reveals pathogenesis evolution and contrasting karyotype dynamics via intercentromeric recombination or chromosome fusion.</title>
        <authorList>
            <person name="Coelho M.A."/>
            <person name="David-Palma M."/>
            <person name="Shea T."/>
            <person name="Bowers K."/>
            <person name="McGinley-Smith S."/>
            <person name="Mohammad A.W."/>
            <person name="Gnirke A."/>
            <person name="Yurkov A.M."/>
            <person name="Nowrousian M."/>
            <person name="Sun S."/>
            <person name="Cuomo C.A."/>
            <person name="Heitman J."/>
        </authorList>
    </citation>
    <scope>NUCLEOTIDE SEQUENCE [LARGE SCALE GENOMIC DNA]</scope>
    <source>
        <strain evidence="2 3">CBS 13917</strain>
    </source>
</reference>
<dbReference type="InterPro" id="IPR029058">
    <property type="entry name" value="AB_hydrolase_fold"/>
</dbReference>
<dbReference type="PANTHER" id="PTHR43798:SF33">
    <property type="entry name" value="HYDROLASE, PUTATIVE (AFU_ORTHOLOGUE AFUA_2G14860)-RELATED"/>
    <property type="match status" value="1"/>
</dbReference>
<evidence type="ECO:0000313" key="2">
    <source>
        <dbReference type="EMBL" id="KAK8861755.1"/>
    </source>
</evidence>
<dbReference type="Proteomes" id="UP001388673">
    <property type="component" value="Unassembled WGS sequence"/>
</dbReference>
<dbReference type="PRINTS" id="PR00111">
    <property type="entry name" value="ABHYDROLASE"/>
</dbReference>
<dbReference type="Pfam" id="PF00561">
    <property type="entry name" value="Abhydrolase_1"/>
    <property type="match status" value="1"/>
</dbReference>
<dbReference type="GO" id="GO:0003824">
    <property type="term" value="F:catalytic activity"/>
    <property type="evidence" value="ECO:0007669"/>
    <property type="project" value="InterPro"/>
</dbReference>
<dbReference type="InterPro" id="IPR050266">
    <property type="entry name" value="AB_hydrolase_sf"/>
</dbReference>
<accession>A0AAW0Z1U6</accession>
<dbReference type="InterPro" id="IPR000639">
    <property type="entry name" value="Epox_hydrolase-like"/>
</dbReference>
<dbReference type="Gene3D" id="3.40.50.1820">
    <property type="entry name" value="alpha/beta hydrolase"/>
    <property type="match status" value="1"/>
</dbReference>
<dbReference type="SUPFAM" id="SSF53474">
    <property type="entry name" value="alpha/beta-Hydrolases"/>
    <property type="match status" value="1"/>
</dbReference>
<dbReference type="AlphaFoldDB" id="A0AAW0Z1U6"/>
<dbReference type="PANTHER" id="PTHR43798">
    <property type="entry name" value="MONOACYLGLYCEROL LIPASE"/>
    <property type="match status" value="1"/>
</dbReference>
<sequence length="285" mass="31959">MSEPPLQFVEVNGAKLAYRIKGDESKPLFITLHGGRGFGSHGSDFKAYSPLSDQFRILSLDYRGHGQSSFTPPFTFAQIVDDIEALRLHFVKDKDDKVVICGGSFGGFLAQQYAITFPEKVLFLILRGTAPSHDHEAEAFEIIQQRLHLAPMASVDMLRKVFGAFKDDQEMSLVMFAIGPLYAEGKYDQDKGLENCRTTIYRAESHNALYSEQEKYFDYRPSLKEITAPTLIIVGERDWICPPSQSEIIHNGIPNSKLLVVPNANHSVHHEKNAEVIAAIRDFVA</sequence>
<name>A0AAW0Z1U6_9TREE</name>
<feature type="domain" description="AB hydrolase-1" evidence="1">
    <location>
        <begin position="27"/>
        <end position="272"/>
    </location>
</feature>
<protein>
    <recommendedName>
        <fullName evidence="1">AB hydrolase-1 domain-containing protein</fullName>
    </recommendedName>
</protein>